<evidence type="ECO:0000256" key="2">
    <source>
        <dbReference type="ARBA" id="ARBA00010535"/>
    </source>
</evidence>
<dbReference type="GO" id="GO:0009060">
    <property type="term" value="P:aerobic respiration"/>
    <property type="evidence" value="ECO:0007669"/>
    <property type="project" value="TreeGrafter"/>
</dbReference>
<evidence type="ECO:0000256" key="9">
    <source>
        <dbReference type="SAM" id="Phobius"/>
    </source>
</evidence>
<dbReference type="PANTHER" id="PTHR11432:SF3">
    <property type="entry name" value="NADH-UBIQUINONE OXIDOREDUCTASE CHAIN 1"/>
    <property type="match status" value="1"/>
</dbReference>
<feature type="transmembrane region" description="Helical" evidence="9">
    <location>
        <begin position="5"/>
        <end position="25"/>
    </location>
</feature>
<keyword evidence="8 10" id="KW-0496">Mitochondrion</keyword>
<feature type="transmembrane region" description="Helical" evidence="9">
    <location>
        <begin position="312"/>
        <end position="329"/>
    </location>
</feature>
<feature type="transmembrane region" description="Helical" evidence="9">
    <location>
        <begin position="265"/>
        <end position="292"/>
    </location>
</feature>
<comment type="similarity">
    <text evidence="2 7">Belongs to the complex I subunit 1 family.</text>
</comment>
<evidence type="ECO:0000256" key="5">
    <source>
        <dbReference type="ARBA" id="ARBA00022989"/>
    </source>
</evidence>
<dbReference type="HAMAP" id="MF_01350">
    <property type="entry name" value="NDH1_NuoH"/>
    <property type="match status" value="1"/>
</dbReference>
<keyword evidence="7" id="KW-0520">NAD</keyword>
<dbReference type="EC" id="7.1.1.2" evidence="8"/>
<reference evidence="10" key="1">
    <citation type="journal article" date="2011" name="BMC Genomics">
        <title>Mitochondrial genomes and Doubly Uniparental Inheritance: new insights from Musculista senhousia sex-linked mitochondrial DNAs (Bivalvia Mytilidae).</title>
        <authorList>
            <person name="Passamonti M."/>
            <person name="Ricci A."/>
            <person name="Milani L."/>
            <person name="Ghiselli F."/>
        </authorList>
    </citation>
    <scope>NUCLEOTIDE SEQUENCE</scope>
</reference>
<evidence type="ECO:0000256" key="3">
    <source>
        <dbReference type="ARBA" id="ARBA00021009"/>
    </source>
</evidence>
<dbReference type="InterPro" id="IPR018086">
    <property type="entry name" value="NADH_UbQ_OxRdtase_su1_CS"/>
</dbReference>
<sequence length="330" mass="36907">MRKQLWQWFTLFKVGAFFAMFRYILVVVAEFVVLILPFVCVLVSVAFYTLLERKVLGYIMSRKGPNKVGFMGVIQPFSDAAKLFTKEMVMPGFSNNMVFVLCPGLILLNGLSLWLLYPFSYTEVVFVCGLIQFLVVSSTSVYGVMLAGWSSNSKYALLGSVRAVAQSVSYEVPLTFVMIIICCLLGSMLCQEVKEVQDGVFSSIFLFGLGGMIWLVCMLAESNRAPFDFVEGESELVSGFNVEYSSGGFAMVFMAEYAAMLFNSLFFTVLFVGGSGVVVMLGMTLVVVGYVWVRGSFPRMRYDKMMKLCWRYLTVLVLCLGVFCLCVPYL</sequence>
<evidence type="ECO:0000256" key="4">
    <source>
        <dbReference type="ARBA" id="ARBA00022692"/>
    </source>
</evidence>
<evidence type="ECO:0000256" key="7">
    <source>
        <dbReference type="RuleBase" id="RU000471"/>
    </source>
</evidence>
<proteinExistence type="inferred from homology"/>
<feature type="transmembrane region" description="Helical" evidence="9">
    <location>
        <begin position="168"/>
        <end position="188"/>
    </location>
</feature>
<dbReference type="PROSITE" id="PS00668">
    <property type="entry name" value="COMPLEX1_ND1_2"/>
    <property type="match status" value="1"/>
</dbReference>
<dbReference type="PANTHER" id="PTHR11432">
    <property type="entry name" value="NADH DEHYDROGENASE SUBUNIT 1"/>
    <property type="match status" value="1"/>
</dbReference>
<keyword evidence="8" id="KW-0830">Ubiquinone</keyword>
<evidence type="ECO:0000313" key="10">
    <source>
        <dbReference type="EMBL" id="ACY00219.1"/>
    </source>
</evidence>
<geneLocation type="mitochondrion" evidence="10"/>
<dbReference type="GO" id="GO:0008137">
    <property type="term" value="F:NADH dehydrogenase (ubiquinone) activity"/>
    <property type="evidence" value="ECO:0007669"/>
    <property type="project" value="UniProtKB-EC"/>
</dbReference>
<feature type="transmembrane region" description="Helical" evidence="9">
    <location>
        <begin position="200"/>
        <end position="220"/>
    </location>
</feature>
<keyword evidence="6 9" id="KW-0472">Membrane</keyword>
<dbReference type="GO" id="GO:0005743">
    <property type="term" value="C:mitochondrial inner membrane"/>
    <property type="evidence" value="ECO:0007669"/>
    <property type="project" value="UniProtKB-SubCell"/>
</dbReference>
<comment type="subcellular location">
    <subcellularLocation>
        <location evidence="1">Membrane</location>
        <topology evidence="1">Multi-pass membrane protein</topology>
    </subcellularLocation>
    <subcellularLocation>
        <location evidence="7">Mitochondrion inner membrane</location>
        <topology evidence="7">Multi-pass membrane protein</topology>
    </subcellularLocation>
</comment>
<organism evidence="10">
    <name type="scientific">Arcuatula senhousia</name>
    <name type="common">Asian date mussel</name>
    <name type="synonym">Musculista senhousia</name>
    <dbReference type="NCBI Taxonomy" id="1954227"/>
    <lineage>
        <taxon>Eukaryota</taxon>
        <taxon>Metazoa</taxon>
        <taxon>Spiralia</taxon>
        <taxon>Lophotrochozoa</taxon>
        <taxon>Mollusca</taxon>
        <taxon>Bivalvia</taxon>
        <taxon>Autobranchia</taxon>
        <taxon>Pteriomorphia</taxon>
        <taxon>Mytilida</taxon>
        <taxon>Mytiloidea</taxon>
        <taxon>Mytilidae</taxon>
        <taxon>Arcuatulinae</taxon>
        <taxon>Arcuatula</taxon>
    </lineage>
</organism>
<dbReference type="AlphaFoldDB" id="E2DHV8"/>
<dbReference type="GO" id="GO:0003954">
    <property type="term" value="F:NADH dehydrogenase activity"/>
    <property type="evidence" value="ECO:0007669"/>
    <property type="project" value="TreeGrafter"/>
</dbReference>
<name>E2DHV8_ARCSE</name>
<accession>E2DHV8</accession>
<dbReference type="Pfam" id="PF00146">
    <property type="entry name" value="NADHdh"/>
    <property type="match status" value="1"/>
</dbReference>
<evidence type="ECO:0000256" key="8">
    <source>
        <dbReference type="RuleBase" id="RU000473"/>
    </source>
</evidence>
<feature type="transmembrane region" description="Helical" evidence="9">
    <location>
        <begin position="98"/>
        <end position="118"/>
    </location>
</feature>
<keyword evidence="5 9" id="KW-1133">Transmembrane helix</keyword>
<dbReference type="PROSITE" id="PS00667">
    <property type="entry name" value="COMPLEX1_ND1_1"/>
    <property type="match status" value="1"/>
</dbReference>
<dbReference type="EMBL" id="GU001953">
    <property type="protein sequence ID" value="ACY00219.1"/>
    <property type="molecule type" value="Genomic_DNA"/>
</dbReference>
<feature type="transmembrane region" description="Helical" evidence="9">
    <location>
        <begin position="31"/>
        <end position="51"/>
    </location>
</feature>
<dbReference type="InterPro" id="IPR001694">
    <property type="entry name" value="NADH_UbQ_OxRdtase_su1/FPO"/>
</dbReference>
<comment type="catalytic activity">
    <reaction evidence="8">
        <text>a ubiquinone + NADH + 5 H(+)(in) = a ubiquinol + NAD(+) + 4 H(+)(out)</text>
        <dbReference type="Rhea" id="RHEA:29091"/>
        <dbReference type="Rhea" id="RHEA-COMP:9565"/>
        <dbReference type="Rhea" id="RHEA-COMP:9566"/>
        <dbReference type="ChEBI" id="CHEBI:15378"/>
        <dbReference type="ChEBI" id="CHEBI:16389"/>
        <dbReference type="ChEBI" id="CHEBI:17976"/>
        <dbReference type="ChEBI" id="CHEBI:57540"/>
        <dbReference type="ChEBI" id="CHEBI:57945"/>
        <dbReference type="EC" id="7.1.1.2"/>
    </reaction>
</comment>
<keyword evidence="4 7" id="KW-0812">Transmembrane</keyword>
<protein>
    <recommendedName>
        <fullName evidence="3 8">NADH-ubiquinone oxidoreductase chain 1</fullName>
        <ecNumber evidence="8">7.1.1.2</ecNumber>
    </recommendedName>
</protein>
<gene>
    <name evidence="10" type="primary">ND1</name>
</gene>
<evidence type="ECO:0000256" key="1">
    <source>
        <dbReference type="ARBA" id="ARBA00004141"/>
    </source>
</evidence>
<feature type="transmembrane region" description="Helical" evidence="9">
    <location>
        <begin position="124"/>
        <end position="147"/>
    </location>
</feature>
<evidence type="ECO:0000256" key="6">
    <source>
        <dbReference type="ARBA" id="ARBA00023136"/>
    </source>
</evidence>